<dbReference type="AlphaFoldDB" id="A0A2T0KFP5"/>
<organism evidence="1 2">
    <name type="scientific">Actinoplanes italicus</name>
    <dbReference type="NCBI Taxonomy" id="113567"/>
    <lineage>
        <taxon>Bacteria</taxon>
        <taxon>Bacillati</taxon>
        <taxon>Actinomycetota</taxon>
        <taxon>Actinomycetes</taxon>
        <taxon>Micromonosporales</taxon>
        <taxon>Micromonosporaceae</taxon>
        <taxon>Actinoplanes</taxon>
    </lineage>
</organism>
<evidence type="ECO:0000313" key="2">
    <source>
        <dbReference type="Proteomes" id="UP000239415"/>
    </source>
</evidence>
<reference evidence="1 2" key="1">
    <citation type="submission" date="2018-03" db="EMBL/GenBank/DDBJ databases">
        <title>Genomic Encyclopedia of Archaeal and Bacterial Type Strains, Phase II (KMG-II): from individual species to whole genera.</title>
        <authorList>
            <person name="Goeker M."/>
        </authorList>
    </citation>
    <scope>NUCLEOTIDE SEQUENCE [LARGE SCALE GENOMIC DNA]</scope>
    <source>
        <strain evidence="1 2">DSM 43146</strain>
    </source>
</reference>
<evidence type="ECO:0000313" key="1">
    <source>
        <dbReference type="EMBL" id="PRX22200.1"/>
    </source>
</evidence>
<proteinExistence type="predicted"/>
<protein>
    <submittedName>
        <fullName evidence="1">Uncharacterized protein</fullName>
    </submittedName>
</protein>
<dbReference type="EMBL" id="PVMZ01000005">
    <property type="protein sequence ID" value="PRX22200.1"/>
    <property type="molecule type" value="Genomic_DNA"/>
</dbReference>
<dbReference type="Proteomes" id="UP000239415">
    <property type="component" value="Unassembled WGS sequence"/>
</dbReference>
<keyword evidence="2" id="KW-1185">Reference proteome</keyword>
<dbReference type="RefSeq" id="WP_106318893.1">
    <property type="nucleotide sequence ID" value="NZ_BOMO01000030.1"/>
</dbReference>
<comment type="caution">
    <text evidence="1">The sequence shown here is derived from an EMBL/GenBank/DDBJ whole genome shotgun (WGS) entry which is preliminary data.</text>
</comment>
<gene>
    <name evidence="1" type="ORF">CLV67_105377</name>
</gene>
<accession>A0A2T0KFP5</accession>
<dbReference type="OrthoDB" id="3699555at2"/>
<name>A0A2T0KFP5_9ACTN</name>
<sequence length="91" mass="9749">MAGGDKRWVKKAESDGIEEIALLLLEWLAEQGVDAMLRVDAQRLSDRRPAWTFAAGGGPLSVGVRADGATAGQCLARAVAQLRERGVEVPY</sequence>